<name>A0A834YQ56_TETSI</name>
<gene>
    <name evidence="2" type="ORF">HHK36_023301</name>
</gene>
<reference evidence="2 3" key="1">
    <citation type="submission" date="2020-04" db="EMBL/GenBank/DDBJ databases">
        <title>Plant Genome Project.</title>
        <authorList>
            <person name="Zhang R.-G."/>
        </authorList>
    </citation>
    <scope>NUCLEOTIDE SEQUENCE [LARGE SCALE GENOMIC DNA]</scope>
    <source>
        <strain evidence="2">YNK0</strain>
        <tissue evidence="2">Leaf</tissue>
    </source>
</reference>
<dbReference type="EMBL" id="JABCRI010000017">
    <property type="protein sequence ID" value="KAF8391001.1"/>
    <property type="molecule type" value="Genomic_DNA"/>
</dbReference>
<organism evidence="2 3">
    <name type="scientific">Tetracentron sinense</name>
    <name type="common">Spur-leaf</name>
    <dbReference type="NCBI Taxonomy" id="13715"/>
    <lineage>
        <taxon>Eukaryota</taxon>
        <taxon>Viridiplantae</taxon>
        <taxon>Streptophyta</taxon>
        <taxon>Embryophyta</taxon>
        <taxon>Tracheophyta</taxon>
        <taxon>Spermatophyta</taxon>
        <taxon>Magnoliopsida</taxon>
        <taxon>Trochodendrales</taxon>
        <taxon>Trochodendraceae</taxon>
        <taxon>Tetracentron</taxon>
    </lineage>
</organism>
<sequence>MVGGRGRGHGRGHCEEPLPRDRDVRDIEIDDLRRQVQQLTKRLEHCESQNRDDFSLDFADGVNPFHRGPPRDEPDDGVRTSRMARYQARVRDVDLKVDIPVFEGPLHALTKPLQSMVKQDLTLVLSAENTALQTNLDWVGDLGGFNCRPTSKMDQDSCHFNNAAALTSFNPSKPFEISLVLQMKLGHDNCKFPSRPR</sequence>
<keyword evidence="3" id="KW-1185">Reference proteome</keyword>
<comment type="caution">
    <text evidence="2">The sequence shown here is derived from an EMBL/GenBank/DDBJ whole genome shotgun (WGS) entry which is preliminary data.</text>
</comment>
<feature type="compositionally biased region" description="Basic residues" evidence="1">
    <location>
        <begin position="1"/>
        <end position="11"/>
    </location>
</feature>
<proteinExistence type="predicted"/>
<accession>A0A834YQ56</accession>
<feature type="compositionally biased region" description="Basic and acidic residues" evidence="1">
    <location>
        <begin position="12"/>
        <end position="23"/>
    </location>
</feature>
<evidence type="ECO:0000313" key="2">
    <source>
        <dbReference type="EMBL" id="KAF8391001.1"/>
    </source>
</evidence>
<evidence type="ECO:0000313" key="3">
    <source>
        <dbReference type="Proteomes" id="UP000655225"/>
    </source>
</evidence>
<dbReference type="AlphaFoldDB" id="A0A834YQ56"/>
<protein>
    <submittedName>
        <fullName evidence="2">Uncharacterized protein</fullName>
    </submittedName>
</protein>
<evidence type="ECO:0000256" key="1">
    <source>
        <dbReference type="SAM" id="MobiDB-lite"/>
    </source>
</evidence>
<feature type="region of interest" description="Disordered" evidence="1">
    <location>
        <begin position="1"/>
        <end position="23"/>
    </location>
</feature>
<dbReference type="Proteomes" id="UP000655225">
    <property type="component" value="Unassembled WGS sequence"/>
</dbReference>